<organism evidence="2 3">
    <name type="scientific">Nostocoides jenkinsii Ben 74</name>
    <dbReference type="NCBI Taxonomy" id="1193518"/>
    <lineage>
        <taxon>Bacteria</taxon>
        <taxon>Bacillati</taxon>
        <taxon>Actinomycetota</taxon>
        <taxon>Actinomycetes</taxon>
        <taxon>Micrococcales</taxon>
        <taxon>Intrasporangiaceae</taxon>
        <taxon>Nostocoides</taxon>
    </lineage>
</organism>
<protein>
    <submittedName>
        <fullName evidence="2">Uncharacterized protein</fullName>
    </submittedName>
</protein>
<accession>A0A077M480</accession>
<evidence type="ECO:0000313" key="3">
    <source>
        <dbReference type="Proteomes" id="UP000035720"/>
    </source>
</evidence>
<dbReference type="AlphaFoldDB" id="A0A077M480"/>
<feature type="transmembrane region" description="Helical" evidence="1">
    <location>
        <begin position="123"/>
        <end position="145"/>
    </location>
</feature>
<evidence type="ECO:0000313" key="2">
    <source>
        <dbReference type="EMBL" id="CCI51339.1"/>
    </source>
</evidence>
<keyword evidence="1" id="KW-0472">Membrane</keyword>
<reference evidence="2 3" key="1">
    <citation type="journal article" date="2013" name="ISME J.">
        <title>A metabolic model for members of the genus Tetrasphaera involved in enhanced biological phosphorus removal.</title>
        <authorList>
            <person name="Kristiansen R."/>
            <person name="Nguyen H.T.T."/>
            <person name="Saunders A.M."/>
            <person name="Nielsen J.L."/>
            <person name="Wimmer R."/>
            <person name="Le V.Q."/>
            <person name="McIlroy S.J."/>
            <person name="Petrovski S."/>
            <person name="Seviour R.J."/>
            <person name="Calteau A."/>
            <person name="Nielsen K.L."/>
            <person name="Nielsen P.H."/>
        </authorList>
    </citation>
    <scope>NUCLEOTIDE SEQUENCE [LARGE SCALE GENOMIC DNA]</scope>
    <source>
        <strain evidence="2 3">Ben 74</strain>
    </source>
</reference>
<sequence length="236" mass="25745">MGDKPIQVWTLQVADQQHVVTSQEAGWAKRLVVWCVDGIEVACKASGEDKLVLVPTVPADKAFGAMRVLHSALSAPRRAIWFEGPEAHGAAHLGVGGVDLEPEPGSPLALREERMAARPRLYAARHVAVGVAKVVGPLAVAWLLARLAAMFNFSVPLPDLDLSNLPDIPWPDLHLPSIPWPDWDMPGWLVWLVDHAKLVLPILVGIALARSEVKRRATAARRRDALRRRGDPTDGN</sequence>
<proteinExistence type="predicted"/>
<dbReference type="Proteomes" id="UP000035720">
    <property type="component" value="Unassembled WGS sequence"/>
</dbReference>
<feature type="transmembrane region" description="Helical" evidence="1">
    <location>
        <begin position="188"/>
        <end position="209"/>
    </location>
</feature>
<keyword evidence="3" id="KW-1185">Reference proteome</keyword>
<comment type="caution">
    <text evidence="2">The sequence shown here is derived from an EMBL/GenBank/DDBJ whole genome shotgun (WGS) entry which is preliminary data.</text>
</comment>
<name>A0A077M480_9MICO</name>
<keyword evidence="1" id="KW-1133">Transmembrane helix</keyword>
<dbReference type="EMBL" id="CAJC01000002">
    <property type="protein sequence ID" value="CCI51339.1"/>
    <property type="molecule type" value="Genomic_DNA"/>
</dbReference>
<evidence type="ECO:0000256" key="1">
    <source>
        <dbReference type="SAM" id="Phobius"/>
    </source>
</evidence>
<gene>
    <name evidence="2" type="ORF">BN13_100008</name>
</gene>
<keyword evidence="1" id="KW-0812">Transmembrane</keyword>